<accession>A0ABD3R3V0</accession>
<dbReference type="Pfam" id="PF04825">
    <property type="entry name" value="Rad21_Rec8_N"/>
    <property type="match status" value="1"/>
</dbReference>
<feature type="region of interest" description="Disordered" evidence="4">
    <location>
        <begin position="306"/>
        <end position="400"/>
    </location>
</feature>
<proteinExistence type="inferred from homology"/>
<comment type="similarity">
    <text evidence="2">Belongs to the rad21 family.</text>
</comment>
<feature type="region of interest" description="Disordered" evidence="4">
    <location>
        <begin position="240"/>
        <end position="289"/>
    </location>
</feature>
<dbReference type="AlphaFoldDB" id="A0ABD3R3V0"/>
<feature type="compositionally biased region" description="Basic and acidic residues" evidence="4">
    <location>
        <begin position="532"/>
        <end position="541"/>
    </location>
</feature>
<evidence type="ECO:0008006" key="9">
    <source>
        <dbReference type="Google" id="ProtNLM"/>
    </source>
</evidence>
<feature type="compositionally biased region" description="Basic and acidic residues" evidence="4">
    <location>
        <begin position="354"/>
        <end position="369"/>
    </location>
</feature>
<feature type="region of interest" description="Disordered" evidence="4">
    <location>
        <begin position="717"/>
        <end position="739"/>
    </location>
</feature>
<feature type="region of interest" description="Disordered" evidence="4">
    <location>
        <begin position="196"/>
        <end position="223"/>
    </location>
</feature>
<feature type="compositionally biased region" description="Basic residues" evidence="4">
    <location>
        <begin position="389"/>
        <end position="400"/>
    </location>
</feature>
<dbReference type="PANTHER" id="PTHR12585">
    <property type="entry name" value="SCC1 / RAD21 FAMILY MEMBER"/>
    <property type="match status" value="1"/>
</dbReference>
<reference evidence="7 8" key="1">
    <citation type="submission" date="2024-10" db="EMBL/GenBank/DDBJ databases">
        <title>Updated reference genomes for cyclostephanoid diatoms.</title>
        <authorList>
            <person name="Roberts W.R."/>
            <person name="Alverson A.J."/>
        </authorList>
    </citation>
    <scope>NUCLEOTIDE SEQUENCE [LARGE SCALE GENOMIC DNA]</scope>
    <source>
        <strain evidence="7 8">AJA228-03</strain>
    </source>
</reference>
<dbReference type="GO" id="GO:0005634">
    <property type="term" value="C:nucleus"/>
    <property type="evidence" value="ECO:0007669"/>
    <property type="project" value="UniProtKB-SubCell"/>
</dbReference>
<gene>
    <name evidence="7" type="ORF">ACHAXA_002115</name>
</gene>
<sequence>MFYSQIILAKKGPLGKIWLAAHWGDKKISRPQIFSTDISQSVDTIVNPAVPLALRVSGHLLLGVVRIYSRKVKYLMHDCHEAMVKIKMAFRPDGKVPGALGGGDALMLIDMEPNAPGKKKKGKGGDDGNNNVSNFGEYYTQDLHGPIGGMLVEPVMLLHEPMEGALGTGGAFAIPFSLDPSQGGEGDNWIVAEEDNGDEAEQYGRKKRGHRNDSTLTSMDSHLDNVAPGAMEDVEEEGWGAFDPDADMKNDDEEEDVHMFQPEEESYTEGVENRRGRESTESRVELHRRANDSFASDRLLQVNDTPLKIDSMDRPGLNSASSEHGFNDNVGGDLDFDADISSQPLPVADLSADTTHDDESSRNRRRSDLGDLEISGLDEEASKAGSEKMKRKGNAGGTRMKKRRKIVIDNNQTELTSEHIKAMLRDTSDIVLQNVPHLAAWPREDAEEENDHLGLCPAIQRLPTELLLARPCIGDDGGLAPELLALWGRNMCKITGKAGTQLPFRMLGKQGEKQRSAIAEKLTAEREEEDEEKARPEQVKDSTDGLFVDDVEFGDGDQDIDFGEEEKHDDADLEAPFDIQDEFGSAEYKNDNIAEDDELSVHSDRSYFSLGAVNDLEEEVIEEEEGEGGHQPGSVAGDAKWHKHTIRVLSMLRRNMQSDDELGEEEMGKLSQLSYNKLSTGCSRRTAAGAFFEILQLKTWDFVELNQQKSYGDIVITPGTRFDEPPPSTSLKVQQDSHA</sequence>
<comment type="subcellular location">
    <subcellularLocation>
        <location evidence="1">Nucleus</location>
    </subcellularLocation>
</comment>
<dbReference type="Gene3D" id="1.10.10.580">
    <property type="entry name" value="Structural maintenance of chromosome 1. Chain E"/>
    <property type="match status" value="1"/>
</dbReference>
<organism evidence="7 8">
    <name type="scientific">Cyclostephanos tholiformis</name>
    <dbReference type="NCBI Taxonomy" id="382380"/>
    <lineage>
        <taxon>Eukaryota</taxon>
        <taxon>Sar</taxon>
        <taxon>Stramenopiles</taxon>
        <taxon>Ochrophyta</taxon>
        <taxon>Bacillariophyta</taxon>
        <taxon>Coscinodiscophyceae</taxon>
        <taxon>Thalassiosirophycidae</taxon>
        <taxon>Stephanodiscales</taxon>
        <taxon>Stephanodiscaceae</taxon>
        <taxon>Cyclostephanos</taxon>
    </lineage>
</organism>
<dbReference type="PANTHER" id="PTHR12585:SF69">
    <property type="entry name" value="FI11703P"/>
    <property type="match status" value="1"/>
</dbReference>
<evidence type="ECO:0000259" key="5">
    <source>
        <dbReference type="Pfam" id="PF04824"/>
    </source>
</evidence>
<evidence type="ECO:0000256" key="2">
    <source>
        <dbReference type="ARBA" id="ARBA00009870"/>
    </source>
</evidence>
<feature type="compositionally biased region" description="Acidic residues" evidence="4">
    <location>
        <begin position="250"/>
        <end position="267"/>
    </location>
</feature>
<evidence type="ECO:0000313" key="8">
    <source>
        <dbReference type="Proteomes" id="UP001530377"/>
    </source>
</evidence>
<evidence type="ECO:0000259" key="6">
    <source>
        <dbReference type="Pfam" id="PF04825"/>
    </source>
</evidence>
<evidence type="ECO:0000256" key="1">
    <source>
        <dbReference type="ARBA" id="ARBA00004123"/>
    </source>
</evidence>
<dbReference type="InterPro" id="IPR036390">
    <property type="entry name" value="WH_DNA-bd_sf"/>
</dbReference>
<keyword evidence="3" id="KW-0539">Nucleus</keyword>
<evidence type="ECO:0000256" key="4">
    <source>
        <dbReference type="SAM" id="MobiDB-lite"/>
    </source>
</evidence>
<dbReference type="InterPro" id="IPR023093">
    <property type="entry name" value="ScpA-like_C"/>
</dbReference>
<name>A0ABD3R3V0_9STRA</name>
<dbReference type="InterPro" id="IPR039781">
    <property type="entry name" value="Rad21/Rec8-like"/>
</dbReference>
<evidence type="ECO:0000313" key="7">
    <source>
        <dbReference type="EMBL" id="KAL3807089.1"/>
    </source>
</evidence>
<feature type="compositionally biased region" description="Polar residues" evidence="4">
    <location>
        <begin position="729"/>
        <end position="739"/>
    </location>
</feature>
<feature type="region of interest" description="Disordered" evidence="4">
    <location>
        <begin position="522"/>
        <end position="541"/>
    </location>
</feature>
<feature type="domain" description="Rad21/Rec8-like protein N-terminal" evidence="6">
    <location>
        <begin position="1"/>
        <end position="93"/>
    </location>
</feature>
<dbReference type="InterPro" id="IPR006909">
    <property type="entry name" value="Rad21/Rec8_C_eu"/>
</dbReference>
<dbReference type="SUPFAM" id="SSF46785">
    <property type="entry name" value="Winged helix' DNA-binding domain"/>
    <property type="match status" value="1"/>
</dbReference>
<evidence type="ECO:0000256" key="3">
    <source>
        <dbReference type="ARBA" id="ARBA00023242"/>
    </source>
</evidence>
<dbReference type="EMBL" id="JALLPB020000674">
    <property type="protein sequence ID" value="KAL3807089.1"/>
    <property type="molecule type" value="Genomic_DNA"/>
</dbReference>
<feature type="domain" description="Rad21/Rec8-like protein C-terminal eukaryotic" evidence="5">
    <location>
        <begin position="673"/>
        <end position="722"/>
    </location>
</feature>
<feature type="compositionally biased region" description="Basic and acidic residues" evidence="4">
    <location>
        <begin position="271"/>
        <end position="289"/>
    </location>
</feature>
<protein>
    <recommendedName>
        <fullName evidence="9">Double-strand-break repair protein rad21</fullName>
    </recommendedName>
</protein>
<keyword evidence="8" id="KW-1185">Reference proteome</keyword>
<dbReference type="InterPro" id="IPR006910">
    <property type="entry name" value="Rad21_Rec8_N"/>
</dbReference>
<dbReference type="Proteomes" id="UP001530377">
    <property type="component" value="Unassembled WGS sequence"/>
</dbReference>
<dbReference type="Pfam" id="PF04824">
    <property type="entry name" value="Rad21_Rec8"/>
    <property type="match status" value="1"/>
</dbReference>
<comment type="caution">
    <text evidence="7">The sequence shown here is derived from an EMBL/GenBank/DDBJ whole genome shotgun (WGS) entry which is preliminary data.</text>
</comment>